<dbReference type="InterPro" id="IPR015943">
    <property type="entry name" value="WD40/YVTN_repeat-like_dom_sf"/>
</dbReference>
<keyword evidence="5" id="KW-1185">Reference proteome</keyword>
<sequence length="378" mass="43445">HFRVIGQSFPYNSWATGTSEVSSGSGLIVRTHILNGHKRTVLSVDTTGTTVISGSKDRTAKVWDLEKGVEKCSFHHHPNSVSCVRFIPNSHMALTVSLSFIRIWDLRSEQCVRTLHSSGLADSHSIFRKQKCFVCKYMQSLNALILIGFYRLMFTTFNNDVRIWNLEKFATFGRLSGATQSSKSEISCLGFLDGVRPRIFTGSRDHRLKMYEINIDGLGLFEAAHEFSSAHHECITSLLPYGDVLFSASKNLIMRFSLQDMKRDHIELQAHNKWIQSMRILEADKPLLVTACKEARIKLWDITSTRKLRLLYEIDHAHDGAINEIATYSSMLFTVFNYFYDSELFRSIEKQKFRCFYVAAFHKFSFEFANFFYKLASE</sequence>
<keyword evidence="2" id="KW-0677">Repeat</keyword>
<dbReference type="WBParaSite" id="TCLT_0000454701-mRNA-1">
    <property type="protein sequence ID" value="TCLT_0000454701-mRNA-1"/>
    <property type="gene ID" value="TCLT_0000454701"/>
</dbReference>
<dbReference type="OrthoDB" id="3176171at2759"/>
<dbReference type="InterPro" id="IPR019775">
    <property type="entry name" value="WD40_repeat_CS"/>
</dbReference>
<name>A0A0N5CW36_THECL</name>
<dbReference type="InterPro" id="IPR001680">
    <property type="entry name" value="WD40_rpt"/>
</dbReference>
<feature type="repeat" description="WD" evidence="3">
    <location>
        <begin position="34"/>
        <end position="68"/>
    </location>
</feature>
<gene>
    <name evidence="4" type="ORF">TCLT_LOCUS4536</name>
</gene>
<dbReference type="OMA" id="ECTHIAK"/>
<dbReference type="InterPro" id="IPR036322">
    <property type="entry name" value="WD40_repeat_dom_sf"/>
</dbReference>
<dbReference type="PROSITE" id="PS50082">
    <property type="entry name" value="WD_REPEATS_2"/>
    <property type="match status" value="3"/>
</dbReference>
<dbReference type="EMBL" id="UYYF01004292">
    <property type="protein sequence ID" value="VDN01659.1"/>
    <property type="molecule type" value="Genomic_DNA"/>
</dbReference>
<dbReference type="InterPro" id="IPR020472">
    <property type="entry name" value="WD40_PAC1"/>
</dbReference>
<accession>A0A0N5CW36</accession>
<reference evidence="6" key="1">
    <citation type="submission" date="2017-02" db="UniProtKB">
        <authorList>
            <consortium name="WormBaseParasite"/>
        </authorList>
    </citation>
    <scope>IDENTIFICATION</scope>
</reference>
<organism evidence="6">
    <name type="scientific">Thelazia callipaeda</name>
    <name type="common">Oriental eyeworm</name>
    <name type="synonym">Parasitic nematode</name>
    <dbReference type="NCBI Taxonomy" id="103827"/>
    <lineage>
        <taxon>Eukaryota</taxon>
        <taxon>Metazoa</taxon>
        <taxon>Ecdysozoa</taxon>
        <taxon>Nematoda</taxon>
        <taxon>Chromadorea</taxon>
        <taxon>Rhabditida</taxon>
        <taxon>Spirurina</taxon>
        <taxon>Spiruromorpha</taxon>
        <taxon>Thelazioidea</taxon>
        <taxon>Thelaziidae</taxon>
        <taxon>Thelazia</taxon>
    </lineage>
</organism>
<dbReference type="Proteomes" id="UP000276776">
    <property type="component" value="Unassembled WGS sequence"/>
</dbReference>
<dbReference type="SMART" id="SM00320">
    <property type="entry name" value="WD40"/>
    <property type="match status" value="4"/>
</dbReference>
<protein>
    <submittedName>
        <fullName evidence="6">WD_REPEATS_REGION domain-containing protein</fullName>
    </submittedName>
</protein>
<reference evidence="4 5" key="2">
    <citation type="submission" date="2018-11" db="EMBL/GenBank/DDBJ databases">
        <authorList>
            <consortium name="Pathogen Informatics"/>
        </authorList>
    </citation>
    <scope>NUCLEOTIDE SEQUENCE [LARGE SCALE GENOMIC DNA]</scope>
</reference>
<dbReference type="PROSITE" id="PS50294">
    <property type="entry name" value="WD_REPEATS_REGION"/>
    <property type="match status" value="1"/>
</dbReference>
<evidence type="ECO:0000313" key="4">
    <source>
        <dbReference type="EMBL" id="VDN01659.1"/>
    </source>
</evidence>
<dbReference type="PANTHER" id="PTHR19848:SF8">
    <property type="entry name" value="F-BOX AND WD REPEAT DOMAIN CONTAINING 7"/>
    <property type="match status" value="1"/>
</dbReference>
<dbReference type="Gene3D" id="2.130.10.10">
    <property type="entry name" value="YVTN repeat-like/Quinoprotein amine dehydrogenase"/>
    <property type="match status" value="2"/>
</dbReference>
<keyword evidence="1 3" id="KW-0853">WD repeat</keyword>
<evidence type="ECO:0000256" key="1">
    <source>
        <dbReference type="ARBA" id="ARBA00022574"/>
    </source>
</evidence>
<dbReference type="Pfam" id="PF00400">
    <property type="entry name" value="WD40"/>
    <property type="match status" value="3"/>
</dbReference>
<evidence type="ECO:0000256" key="3">
    <source>
        <dbReference type="PROSITE-ProRule" id="PRU00221"/>
    </source>
</evidence>
<feature type="repeat" description="WD" evidence="3">
    <location>
        <begin position="268"/>
        <end position="310"/>
    </location>
</feature>
<dbReference type="PRINTS" id="PR00320">
    <property type="entry name" value="GPROTEINBRPT"/>
</dbReference>
<dbReference type="STRING" id="103827.A0A0N5CW36"/>
<feature type="repeat" description="WD" evidence="3">
    <location>
        <begin position="74"/>
        <end position="114"/>
    </location>
</feature>
<evidence type="ECO:0000313" key="5">
    <source>
        <dbReference type="Proteomes" id="UP000276776"/>
    </source>
</evidence>
<proteinExistence type="predicted"/>
<dbReference type="AlphaFoldDB" id="A0A0N5CW36"/>
<dbReference type="PROSITE" id="PS00678">
    <property type="entry name" value="WD_REPEATS_1"/>
    <property type="match status" value="1"/>
</dbReference>
<evidence type="ECO:0000313" key="6">
    <source>
        <dbReference type="WBParaSite" id="TCLT_0000454701-mRNA-1"/>
    </source>
</evidence>
<dbReference type="PANTHER" id="PTHR19848">
    <property type="entry name" value="WD40 REPEAT PROTEIN"/>
    <property type="match status" value="1"/>
</dbReference>
<dbReference type="SUPFAM" id="SSF50978">
    <property type="entry name" value="WD40 repeat-like"/>
    <property type="match status" value="1"/>
</dbReference>
<evidence type="ECO:0000256" key="2">
    <source>
        <dbReference type="ARBA" id="ARBA00022737"/>
    </source>
</evidence>